<name>A0A511KNV9_RHOTO</name>
<dbReference type="OrthoDB" id="2519878at2759"/>
<sequence>MPPRFSHRDSNTEELARRLAVQRRIETLIHHLDESVNWRHYVPGADRTWQGDFVWDELVANASVPVLVPPILATQGKQITINQTDDWAYRDYGFSAETNATFLRKTEWLLRDKSAPRNPPFFVIFRLLDDEIVSHSHFPSYSLVLKPPSYFHDHFAVERRDLRPTAPSYTQKHVKPRTFWTEEGKELFALRVRGFLGVHGRPVRFRGMTADAKPLNIEYPAGTTQDVVTISNAGVWRAIVPSVVG</sequence>
<accession>A0A511KNV9</accession>
<evidence type="ECO:0000313" key="1">
    <source>
        <dbReference type="EMBL" id="GEM12050.1"/>
    </source>
</evidence>
<evidence type="ECO:0000313" key="2">
    <source>
        <dbReference type="Proteomes" id="UP000321518"/>
    </source>
</evidence>
<gene>
    <name evidence="1" type="ORF">Rt10032_c18g6067</name>
</gene>
<comment type="caution">
    <text evidence="1">The sequence shown here is derived from an EMBL/GenBank/DDBJ whole genome shotgun (WGS) entry which is preliminary data.</text>
</comment>
<protein>
    <submittedName>
        <fullName evidence="1">Salivary gland secretion 1</fullName>
    </submittedName>
</protein>
<dbReference type="EMBL" id="BJWK01000018">
    <property type="protein sequence ID" value="GEM12050.1"/>
    <property type="molecule type" value="Genomic_DNA"/>
</dbReference>
<reference evidence="1 2" key="1">
    <citation type="submission" date="2019-07" db="EMBL/GenBank/DDBJ databases">
        <title>Rhodotorula toruloides NBRC10032 genome sequencing.</title>
        <authorList>
            <person name="Shida Y."/>
            <person name="Takaku H."/>
            <person name="Ogasawara W."/>
            <person name="Mori K."/>
        </authorList>
    </citation>
    <scope>NUCLEOTIDE SEQUENCE [LARGE SCALE GENOMIC DNA]</scope>
    <source>
        <strain evidence="1 2">NBRC10032</strain>
    </source>
</reference>
<dbReference type="Proteomes" id="UP000321518">
    <property type="component" value="Unassembled WGS sequence"/>
</dbReference>
<proteinExistence type="predicted"/>
<dbReference type="AlphaFoldDB" id="A0A511KNV9"/>
<organism evidence="1 2">
    <name type="scientific">Rhodotorula toruloides</name>
    <name type="common">Yeast</name>
    <name type="synonym">Rhodosporidium toruloides</name>
    <dbReference type="NCBI Taxonomy" id="5286"/>
    <lineage>
        <taxon>Eukaryota</taxon>
        <taxon>Fungi</taxon>
        <taxon>Dikarya</taxon>
        <taxon>Basidiomycota</taxon>
        <taxon>Pucciniomycotina</taxon>
        <taxon>Microbotryomycetes</taxon>
        <taxon>Sporidiobolales</taxon>
        <taxon>Sporidiobolaceae</taxon>
        <taxon>Rhodotorula</taxon>
    </lineage>
</organism>